<protein>
    <submittedName>
        <fullName evidence="1">Uncharacterized protein</fullName>
    </submittedName>
</protein>
<sequence>MFAGLRHDALIGVDDQEDHVDALGSRQHVLDKALMAGYIDDAYPPAGRQVEIGKAEVDGHAALDFLFGGIRGDAGQRLDQGRFAVINVSGGANDDICHYGSNLSTVRLLPSRSN</sequence>
<name>A0A645E584_9ZZZZ</name>
<evidence type="ECO:0000313" key="1">
    <source>
        <dbReference type="EMBL" id="MPM96950.1"/>
    </source>
</evidence>
<dbReference type="EMBL" id="VSSQ01043287">
    <property type="protein sequence ID" value="MPM96950.1"/>
    <property type="molecule type" value="Genomic_DNA"/>
</dbReference>
<gene>
    <name evidence="1" type="ORF">SDC9_144120</name>
</gene>
<comment type="caution">
    <text evidence="1">The sequence shown here is derived from an EMBL/GenBank/DDBJ whole genome shotgun (WGS) entry which is preliminary data.</text>
</comment>
<proteinExistence type="predicted"/>
<accession>A0A645E584</accession>
<dbReference type="AlphaFoldDB" id="A0A645E584"/>
<organism evidence="1">
    <name type="scientific">bioreactor metagenome</name>
    <dbReference type="NCBI Taxonomy" id="1076179"/>
    <lineage>
        <taxon>unclassified sequences</taxon>
        <taxon>metagenomes</taxon>
        <taxon>ecological metagenomes</taxon>
    </lineage>
</organism>
<reference evidence="1" key="1">
    <citation type="submission" date="2019-08" db="EMBL/GenBank/DDBJ databases">
        <authorList>
            <person name="Kucharzyk K."/>
            <person name="Murdoch R.W."/>
            <person name="Higgins S."/>
            <person name="Loffler F."/>
        </authorList>
    </citation>
    <scope>NUCLEOTIDE SEQUENCE</scope>
</reference>